<evidence type="ECO:0000256" key="1">
    <source>
        <dbReference type="SAM" id="MobiDB-lite"/>
    </source>
</evidence>
<evidence type="ECO:0000313" key="2">
    <source>
        <dbReference type="EMBL" id="KAF5203164.1"/>
    </source>
</evidence>
<keyword evidence="3" id="KW-1185">Reference proteome</keyword>
<organism evidence="2 3">
    <name type="scientific">Thalictrum thalictroides</name>
    <name type="common">Rue-anemone</name>
    <name type="synonym">Anemone thalictroides</name>
    <dbReference type="NCBI Taxonomy" id="46969"/>
    <lineage>
        <taxon>Eukaryota</taxon>
        <taxon>Viridiplantae</taxon>
        <taxon>Streptophyta</taxon>
        <taxon>Embryophyta</taxon>
        <taxon>Tracheophyta</taxon>
        <taxon>Spermatophyta</taxon>
        <taxon>Magnoliopsida</taxon>
        <taxon>Ranunculales</taxon>
        <taxon>Ranunculaceae</taxon>
        <taxon>Thalictroideae</taxon>
        <taxon>Thalictrum</taxon>
    </lineage>
</organism>
<sequence>MEAVLLDDQAVHCYSGNVSIGWLRLNQGWKGMAIASFNAWLLHRLALVPYNHWRSFHFCTFTEPGDKYHLLLARTPSYPVTFGEHSSPRGPQHWLSFRRQQ</sequence>
<proteinExistence type="predicted"/>
<name>A0A7J6X0F6_THATH</name>
<feature type="region of interest" description="Disordered" evidence="1">
    <location>
        <begin position="82"/>
        <end position="101"/>
    </location>
</feature>
<evidence type="ECO:0000313" key="3">
    <source>
        <dbReference type="Proteomes" id="UP000554482"/>
    </source>
</evidence>
<gene>
    <name evidence="2" type="ORF">FRX31_007249</name>
</gene>
<reference evidence="2 3" key="1">
    <citation type="submission" date="2020-06" db="EMBL/GenBank/DDBJ databases">
        <title>Transcriptomic and genomic resources for Thalictrum thalictroides and T. hernandezii: Facilitating candidate gene discovery in an emerging model plant lineage.</title>
        <authorList>
            <person name="Arias T."/>
            <person name="Riano-Pachon D.M."/>
            <person name="Di Stilio V.S."/>
        </authorList>
    </citation>
    <scope>NUCLEOTIDE SEQUENCE [LARGE SCALE GENOMIC DNA]</scope>
    <source>
        <strain evidence="3">cv. WT478/WT964</strain>
        <tissue evidence="2">Leaves</tissue>
    </source>
</reference>
<dbReference type="AlphaFoldDB" id="A0A7J6X0F6"/>
<comment type="caution">
    <text evidence="2">The sequence shown here is derived from an EMBL/GenBank/DDBJ whole genome shotgun (WGS) entry which is preliminary data.</text>
</comment>
<dbReference type="EMBL" id="JABWDY010007176">
    <property type="protein sequence ID" value="KAF5203164.1"/>
    <property type="molecule type" value="Genomic_DNA"/>
</dbReference>
<protein>
    <submittedName>
        <fullName evidence="2">Uncharacterized protein</fullName>
    </submittedName>
</protein>
<accession>A0A7J6X0F6</accession>
<dbReference type="Proteomes" id="UP000554482">
    <property type="component" value="Unassembled WGS sequence"/>
</dbReference>